<reference evidence="8 9" key="1">
    <citation type="journal article" date="2016" name="Nat. Commun.">
        <title>Thousands of microbial genomes shed light on interconnected biogeochemical processes in an aquifer system.</title>
        <authorList>
            <person name="Anantharaman K."/>
            <person name="Brown C.T."/>
            <person name="Hug L.A."/>
            <person name="Sharon I."/>
            <person name="Castelle C.J."/>
            <person name="Probst A.J."/>
            <person name="Thomas B.C."/>
            <person name="Singh A."/>
            <person name="Wilkins M.J."/>
            <person name="Karaoz U."/>
            <person name="Brodie E.L."/>
            <person name="Williams K.H."/>
            <person name="Hubbard S.S."/>
            <person name="Banfield J.F."/>
        </authorList>
    </citation>
    <scope>NUCLEOTIDE SEQUENCE [LARGE SCALE GENOMIC DNA]</scope>
</reference>
<comment type="caution">
    <text evidence="8">The sequence shown here is derived from an EMBL/GenBank/DDBJ whole genome shotgun (WGS) entry which is preliminary data.</text>
</comment>
<dbReference type="Proteomes" id="UP000177528">
    <property type="component" value="Unassembled WGS sequence"/>
</dbReference>
<evidence type="ECO:0000256" key="2">
    <source>
        <dbReference type="ARBA" id="ARBA00022618"/>
    </source>
</evidence>
<dbReference type="Gene3D" id="3.30.1490.110">
    <property type="match status" value="1"/>
</dbReference>
<protein>
    <recommendedName>
        <fullName evidence="5 6">Cell division protein FtsA</fullName>
    </recommendedName>
</protein>
<dbReference type="InterPro" id="IPR020823">
    <property type="entry name" value="Cell_div_FtsA"/>
</dbReference>
<accession>A0A1G1X4A8</accession>
<name>A0A1G1X4A8_9BACT</name>
<comment type="subcellular location">
    <subcellularLocation>
        <location evidence="5">Cell membrane</location>
        <topology evidence="5">Peripheral membrane protein</topology>
        <orientation evidence="5">Cytoplasmic side</orientation>
    </subcellularLocation>
    <text evidence="5">Localizes to the Z ring in an FtsZ-dependent manner. Targeted to the membrane through a conserved C-terminal amphipathic helix.</text>
</comment>
<dbReference type="Pfam" id="PF02491">
    <property type="entry name" value="SHS2_FTSA"/>
    <property type="match status" value="1"/>
</dbReference>
<dbReference type="PANTHER" id="PTHR32432:SF4">
    <property type="entry name" value="CELL DIVISION PROTEIN FTSA"/>
    <property type="match status" value="1"/>
</dbReference>
<dbReference type="PANTHER" id="PTHR32432">
    <property type="entry name" value="CELL DIVISION PROTEIN FTSA-RELATED"/>
    <property type="match status" value="1"/>
</dbReference>
<evidence type="ECO:0000313" key="9">
    <source>
        <dbReference type="Proteomes" id="UP000177528"/>
    </source>
</evidence>
<dbReference type="SMART" id="SM00842">
    <property type="entry name" value="FtsA"/>
    <property type="match status" value="1"/>
</dbReference>
<dbReference type="GO" id="GO:0043093">
    <property type="term" value="P:FtsZ-dependent cytokinesis"/>
    <property type="evidence" value="ECO:0007669"/>
    <property type="project" value="UniProtKB-UniRule"/>
</dbReference>
<dbReference type="Gene3D" id="3.30.420.40">
    <property type="match status" value="2"/>
</dbReference>
<evidence type="ECO:0000256" key="1">
    <source>
        <dbReference type="ARBA" id="ARBA00022475"/>
    </source>
</evidence>
<sequence length="412" mass="43875">MKAPHIVTGIDIGSNTVRVIIAQQDPASDTIKILGVGTAPMRGMQKGVITDVEEGVAALGSALDIAERISGIPVEKAYVSINGSHLTSQNLRGVIAVSRADGEITPDDVDRVINAAQAVSIPPNREILHVLPQNYIVDGQEHIQDPVGMTGVRLEVEAHVIEGSVPFIKNLTKVINQSGVHIEDFVFSPLAASLAVLDKRQKELGVVLVDIGAGTTSMVVYEENVLLHTGVLPVGASHITNDIAIGLRTSIDIAEAIKVSHGTAIPSDVPQNEMISIEGEEGEQESISRREVANIISARLEELFSFVDRELKNIGRSGLLPAGVIVTGGGAHMDGLIELAKKRLRLPVRIGVPALLSGISDQTQEPEFAVAIGLVQFAVEQESRPGAKNPLKLPDVGRAFSKLRSWSKNFLP</sequence>
<dbReference type="InterPro" id="IPR050696">
    <property type="entry name" value="FtsA/MreB"/>
</dbReference>
<keyword evidence="4 5" id="KW-0131">Cell cycle</keyword>
<comment type="similarity">
    <text evidence="5 6">Belongs to the FtsA/MreB family.</text>
</comment>
<gene>
    <name evidence="5" type="primary">ftsA</name>
    <name evidence="8" type="ORF">A3D99_02765</name>
</gene>
<dbReference type="InterPro" id="IPR003494">
    <property type="entry name" value="SHS2_FtsA"/>
</dbReference>
<dbReference type="GO" id="GO:0009898">
    <property type="term" value="C:cytoplasmic side of plasma membrane"/>
    <property type="evidence" value="ECO:0007669"/>
    <property type="project" value="UniProtKB-UniRule"/>
</dbReference>
<dbReference type="NCBIfam" id="TIGR01174">
    <property type="entry name" value="ftsA"/>
    <property type="match status" value="1"/>
</dbReference>
<dbReference type="AlphaFoldDB" id="A0A1G1X4A8"/>
<evidence type="ECO:0000256" key="4">
    <source>
        <dbReference type="ARBA" id="ARBA00023306"/>
    </source>
</evidence>
<keyword evidence="1 5" id="KW-1003">Cell membrane</keyword>
<dbReference type="Pfam" id="PF14450">
    <property type="entry name" value="FtsA"/>
    <property type="match status" value="1"/>
</dbReference>
<dbReference type="EMBL" id="MHHR01000014">
    <property type="protein sequence ID" value="OGY34410.1"/>
    <property type="molecule type" value="Genomic_DNA"/>
</dbReference>
<evidence type="ECO:0000256" key="6">
    <source>
        <dbReference type="PIRNR" id="PIRNR003101"/>
    </source>
</evidence>
<feature type="domain" description="SHS2" evidence="7">
    <location>
        <begin position="7"/>
        <end position="196"/>
    </location>
</feature>
<evidence type="ECO:0000259" key="7">
    <source>
        <dbReference type="SMART" id="SM00842"/>
    </source>
</evidence>
<evidence type="ECO:0000256" key="3">
    <source>
        <dbReference type="ARBA" id="ARBA00023136"/>
    </source>
</evidence>
<dbReference type="HAMAP" id="MF_02033">
    <property type="entry name" value="FtsA"/>
    <property type="match status" value="1"/>
</dbReference>
<evidence type="ECO:0000256" key="5">
    <source>
        <dbReference type="HAMAP-Rule" id="MF_02033"/>
    </source>
</evidence>
<proteinExistence type="inferred from homology"/>
<dbReference type="SUPFAM" id="SSF53067">
    <property type="entry name" value="Actin-like ATPase domain"/>
    <property type="match status" value="2"/>
</dbReference>
<organism evidence="8 9">
    <name type="scientific">Candidatus Andersenbacteria bacterium RIFCSPHIGHO2_12_FULL_45_11</name>
    <dbReference type="NCBI Taxonomy" id="1797281"/>
    <lineage>
        <taxon>Bacteria</taxon>
        <taxon>Candidatus Anderseniibacteriota</taxon>
    </lineage>
</organism>
<keyword evidence="2 5" id="KW-0132">Cell division</keyword>
<dbReference type="GO" id="GO:0032153">
    <property type="term" value="C:cell division site"/>
    <property type="evidence" value="ECO:0007669"/>
    <property type="project" value="UniProtKB-UniRule"/>
</dbReference>
<comment type="function">
    <text evidence="5 6">Cell division protein that is involved in the assembly of the Z ring. May serve as a membrane anchor for the Z ring.</text>
</comment>
<dbReference type="PIRSF" id="PIRSF003101">
    <property type="entry name" value="FtsA"/>
    <property type="match status" value="1"/>
</dbReference>
<comment type="subunit">
    <text evidence="5">Self-interacts. Interacts with FtsZ.</text>
</comment>
<dbReference type="CDD" id="cd24048">
    <property type="entry name" value="ASKHA_NBD_FtsA"/>
    <property type="match status" value="1"/>
</dbReference>
<evidence type="ECO:0000313" key="8">
    <source>
        <dbReference type="EMBL" id="OGY34410.1"/>
    </source>
</evidence>
<keyword evidence="3 5" id="KW-0472">Membrane</keyword>
<dbReference type="InterPro" id="IPR043129">
    <property type="entry name" value="ATPase_NBD"/>
</dbReference>